<dbReference type="InterPro" id="IPR017039">
    <property type="entry name" value="Virul_fac_BrkB"/>
</dbReference>
<evidence type="ECO:0000256" key="6">
    <source>
        <dbReference type="SAM" id="Phobius"/>
    </source>
</evidence>
<dbReference type="OrthoDB" id="977385at2"/>
<accession>A0A1K1R086</accession>
<comment type="subcellular location">
    <subcellularLocation>
        <location evidence="1">Cell membrane</location>
        <topology evidence="1">Multi-pass membrane protein</topology>
    </subcellularLocation>
</comment>
<dbReference type="Pfam" id="PF03631">
    <property type="entry name" value="Virul_fac_BrkB"/>
    <property type="match status" value="1"/>
</dbReference>
<evidence type="ECO:0000313" key="7">
    <source>
        <dbReference type="EMBL" id="SFW65348.1"/>
    </source>
</evidence>
<evidence type="ECO:0000256" key="5">
    <source>
        <dbReference type="ARBA" id="ARBA00023136"/>
    </source>
</evidence>
<name>A0A1K1R086_9FLAO</name>
<keyword evidence="8" id="KW-1185">Reference proteome</keyword>
<dbReference type="PANTHER" id="PTHR30213">
    <property type="entry name" value="INNER MEMBRANE PROTEIN YHJD"/>
    <property type="match status" value="1"/>
</dbReference>
<gene>
    <name evidence="7" type="ORF">SAMN05660313_03114</name>
</gene>
<dbReference type="GO" id="GO:0005886">
    <property type="term" value="C:plasma membrane"/>
    <property type="evidence" value="ECO:0007669"/>
    <property type="project" value="UniProtKB-SubCell"/>
</dbReference>
<dbReference type="Proteomes" id="UP000183257">
    <property type="component" value="Unassembled WGS sequence"/>
</dbReference>
<dbReference type="PANTHER" id="PTHR30213:SF0">
    <property type="entry name" value="UPF0761 MEMBRANE PROTEIN YIHY"/>
    <property type="match status" value="1"/>
</dbReference>
<evidence type="ECO:0000256" key="2">
    <source>
        <dbReference type="ARBA" id="ARBA00022475"/>
    </source>
</evidence>
<keyword evidence="4 6" id="KW-1133">Transmembrane helix</keyword>
<evidence type="ECO:0000256" key="3">
    <source>
        <dbReference type="ARBA" id="ARBA00022692"/>
    </source>
</evidence>
<reference evidence="8" key="1">
    <citation type="submission" date="2016-11" db="EMBL/GenBank/DDBJ databases">
        <authorList>
            <person name="Varghese N."/>
            <person name="Submissions S."/>
        </authorList>
    </citation>
    <scope>NUCLEOTIDE SEQUENCE [LARGE SCALE GENOMIC DNA]</scope>
    <source>
        <strain evidence="8">DSM 24786</strain>
    </source>
</reference>
<evidence type="ECO:0000256" key="4">
    <source>
        <dbReference type="ARBA" id="ARBA00022989"/>
    </source>
</evidence>
<organism evidence="7 8">
    <name type="scientific">Cellulophaga fucicola</name>
    <dbReference type="NCBI Taxonomy" id="76595"/>
    <lineage>
        <taxon>Bacteria</taxon>
        <taxon>Pseudomonadati</taxon>
        <taxon>Bacteroidota</taxon>
        <taxon>Flavobacteriia</taxon>
        <taxon>Flavobacteriales</taxon>
        <taxon>Flavobacteriaceae</taxon>
        <taxon>Cellulophaga</taxon>
    </lineage>
</organism>
<evidence type="ECO:0000256" key="1">
    <source>
        <dbReference type="ARBA" id="ARBA00004651"/>
    </source>
</evidence>
<feature type="transmembrane region" description="Helical" evidence="6">
    <location>
        <begin position="170"/>
        <end position="192"/>
    </location>
</feature>
<feature type="transmembrane region" description="Helical" evidence="6">
    <location>
        <begin position="255"/>
        <end position="275"/>
    </location>
</feature>
<keyword evidence="5 6" id="KW-0472">Membrane</keyword>
<sequence>MSADIEAKLAKIPVVNWIVMLLKKITLPAFVGLSLYDLIELYLNGIIKGTLSTRASAIAFSLFMALFPLLIFLVTLIPFLIPYVDSGNPDTNLNTEFIAYLEYVLPNAINDYFFDQIYDEIMSQRRGGLLSSTFLLSTFLIANGVNAIFSGFENSYHVGLSRHFLRQYAYAFMVGLLLSILIIVSAIIYMYFEIYVIENISDTTQVYFGTGLEETDLWATEITKIIYFTFLSYLAISILYYFGTAEGKKTKFFSAGSLMTTILFILTSYLFGVYVDKFARYNELYGALGGLLILMVYIWLNANILLLGFELNATLNSLKKKIIKNEEE</sequence>
<dbReference type="AlphaFoldDB" id="A0A1K1R086"/>
<feature type="transmembrane region" description="Helical" evidence="6">
    <location>
        <begin position="25"/>
        <end position="43"/>
    </location>
</feature>
<protein>
    <submittedName>
        <fullName evidence="7">Membrane protein</fullName>
    </submittedName>
</protein>
<dbReference type="STRING" id="76595.SAMN05660313_03114"/>
<proteinExistence type="predicted"/>
<feature type="transmembrane region" description="Helical" evidence="6">
    <location>
        <begin position="129"/>
        <end position="149"/>
    </location>
</feature>
<keyword evidence="3 6" id="KW-0812">Transmembrane</keyword>
<dbReference type="RefSeq" id="WP_072304736.1">
    <property type="nucleotide sequence ID" value="NZ_FPIY01000006.1"/>
</dbReference>
<dbReference type="PIRSF" id="PIRSF035875">
    <property type="entry name" value="RNase_BN"/>
    <property type="match status" value="1"/>
</dbReference>
<feature type="transmembrane region" description="Helical" evidence="6">
    <location>
        <begin position="225"/>
        <end position="243"/>
    </location>
</feature>
<evidence type="ECO:0000313" key="8">
    <source>
        <dbReference type="Proteomes" id="UP000183257"/>
    </source>
</evidence>
<dbReference type="EMBL" id="FPIY01000006">
    <property type="protein sequence ID" value="SFW65348.1"/>
    <property type="molecule type" value="Genomic_DNA"/>
</dbReference>
<feature type="transmembrane region" description="Helical" evidence="6">
    <location>
        <begin position="55"/>
        <end position="81"/>
    </location>
</feature>
<keyword evidence="2" id="KW-1003">Cell membrane</keyword>
<feature type="transmembrane region" description="Helical" evidence="6">
    <location>
        <begin position="287"/>
        <end position="311"/>
    </location>
</feature>